<dbReference type="Gene3D" id="2.60.40.10">
    <property type="entry name" value="Immunoglobulins"/>
    <property type="match status" value="1"/>
</dbReference>
<dbReference type="Pfam" id="PF07494">
    <property type="entry name" value="Reg_prop"/>
    <property type="match status" value="2"/>
</dbReference>
<dbReference type="GO" id="GO:0016020">
    <property type="term" value="C:membrane"/>
    <property type="evidence" value="ECO:0007669"/>
    <property type="project" value="InterPro"/>
</dbReference>
<dbReference type="PANTHER" id="PTHR24421">
    <property type="entry name" value="NITRATE/NITRITE SENSOR PROTEIN NARX-RELATED"/>
    <property type="match status" value="1"/>
</dbReference>
<dbReference type="Pfam" id="PF07730">
    <property type="entry name" value="HisKA_3"/>
    <property type="match status" value="1"/>
</dbReference>
<dbReference type="InterPro" id="IPR011712">
    <property type="entry name" value="Sig_transdc_His_kin_sub3_dim/P"/>
</dbReference>
<evidence type="ECO:0000256" key="1">
    <source>
        <dbReference type="ARBA" id="ARBA00022679"/>
    </source>
</evidence>
<evidence type="ECO:0000259" key="6">
    <source>
        <dbReference type="PROSITE" id="PS50109"/>
    </source>
</evidence>
<evidence type="ECO:0000256" key="2">
    <source>
        <dbReference type="ARBA" id="ARBA00022777"/>
    </source>
</evidence>
<evidence type="ECO:0000313" key="7">
    <source>
        <dbReference type="EMBL" id="MYM71334.1"/>
    </source>
</evidence>
<sequence>MRSNRWKLTAGLVALLLCHAAQALNPAIRLEDLNRASWSEKDGVPSDIRCMAQTRDGWLWLGTSDGLYRFDGVSFERYPLKRSRIFSLRASDNGDLLISYELEGVQVLHPDGRLTDLVAAGAPTPGPVASMATDREGTLWTASVRGLHRYVNGQWQTMASGIDWATQELSLLVDQYDRVWAANREAVYLYDRSQDKVVRVGGDALHGNLIQSPDGRIWVNSGARVMPVPAPPLGVHLPRQPEFNSAESRTHGQFDRDGNLWALHCPHGLCRLARAGDLATAPIDVAHQADDRLDQPWQLTALTTNSLLEDREGNLWVATQNGLDRFRENKLVPVRIPGPAGSLSTASDTEGRLWAAEWLTRTVWRIAPGAAPVRDPHRSALVVANDRDGALLLAGPRAIERLYHGQSSRIPLPAPEGKPVDLTVLGLLDDGKRLWMASIQTGLMAWDGAAWLPRARFTLPPRIAMSAPGGVGQLWLSHNDGGLSFYDNDQLTRYDISMVGQESGIFPGPQLVVAGERGIAVQRGKQFVLLAPADAAPLRNVTGMTVTPDGDRWLNGAKGVVRIRSADWEASLRQPQLPLVYTVIDAQEGYPGRAAMENRLPTIYNAGNGRLWFRATGGLVTLDTAQLRPNPVKPVVQLLRVATDDRSYPAAARVPLPAGTRNFNIQFTAPGLRKPEGMRFQYFLKGVDQHWQDSGSRRAAFYTNIGPGRYTFSVRAVNEDDMASETVAALQLEIAPTVMQTWWFQLLCVLLAALLLAGWYQYRLKKATAAIAGRLQARMEERTRIARTLHDTFLQSVQTLVLRVYAVLTRLPEGSEPRARLEAILDDADRAIEEGRDQVLLLRSGLDIAQQLNQTGVALAALHSDTQFELATQGAARPLSPPVQDELAAIAQEALRNAFQHARASKVTVRIEYHDDALVLRVADNGRGLDQDEVRKRLQERHFGMVGMRERARYAGAAIDISSAPGQGTVISLKAGAGLCYATDE</sequence>
<dbReference type="InterPro" id="IPR011123">
    <property type="entry name" value="Y_Y_Y"/>
</dbReference>
<keyword evidence="4" id="KW-0472">Membrane</keyword>
<dbReference type="Gene3D" id="3.30.565.10">
    <property type="entry name" value="Histidine kinase-like ATPase, C-terminal domain"/>
    <property type="match status" value="1"/>
</dbReference>
<keyword evidence="3" id="KW-0902">Two-component regulatory system</keyword>
<keyword evidence="1" id="KW-0808">Transferase</keyword>
<reference evidence="7 8" key="1">
    <citation type="submission" date="2019-12" db="EMBL/GenBank/DDBJ databases">
        <title>Novel species isolated from a subtropical stream in China.</title>
        <authorList>
            <person name="Lu H."/>
        </authorList>
    </citation>
    <scope>NUCLEOTIDE SEQUENCE [LARGE SCALE GENOMIC DNA]</scope>
    <source>
        <strain evidence="7 8">FT134W</strain>
    </source>
</reference>
<dbReference type="Pfam" id="PF02518">
    <property type="entry name" value="HATPase_c"/>
    <property type="match status" value="1"/>
</dbReference>
<dbReference type="SMART" id="SM00387">
    <property type="entry name" value="HATPase_c"/>
    <property type="match status" value="1"/>
</dbReference>
<proteinExistence type="predicted"/>
<organism evidence="7 8">
    <name type="scientific">Duganella margarita</name>
    <dbReference type="NCBI Taxonomy" id="2692170"/>
    <lineage>
        <taxon>Bacteria</taxon>
        <taxon>Pseudomonadati</taxon>
        <taxon>Pseudomonadota</taxon>
        <taxon>Betaproteobacteria</taxon>
        <taxon>Burkholderiales</taxon>
        <taxon>Oxalobacteraceae</taxon>
        <taxon>Telluria group</taxon>
        <taxon>Duganella</taxon>
    </lineage>
</organism>
<dbReference type="InterPro" id="IPR015943">
    <property type="entry name" value="WD40/YVTN_repeat-like_dom_sf"/>
</dbReference>
<feature type="transmembrane region" description="Helical" evidence="4">
    <location>
        <begin position="742"/>
        <end position="760"/>
    </location>
</feature>
<dbReference type="InterPro" id="IPR003594">
    <property type="entry name" value="HATPase_dom"/>
</dbReference>
<dbReference type="AlphaFoldDB" id="A0A7X4KFB1"/>
<evidence type="ECO:0000256" key="4">
    <source>
        <dbReference type="SAM" id="Phobius"/>
    </source>
</evidence>
<dbReference type="InterPro" id="IPR013783">
    <property type="entry name" value="Ig-like_fold"/>
</dbReference>
<dbReference type="Pfam" id="PF07495">
    <property type="entry name" value="Y_Y_Y"/>
    <property type="match status" value="1"/>
</dbReference>
<feature type="chain" id="PRO_5031519356" description="Histidine kinase domain-containing protein" evidence="5">
    <location>
        <begin position="24"/>
        <end position="985"/>
    </location>
</feature>
<dbReference type="InterPro" id="IPR050482">
    <property type="entry name" value="Sensor_HK_TwoCompSys"/>
</dbReference>
<dbReference type="InterPro" id="IPR005467">
    <property type="entry name" value="His_kinase_dom"/>
</dbReference>
<dbReference type="InterPro" id="IPR036890">
    <property type="entry name" value="HATPase_C_sf"/>
</dbReference>
<dbReference type="CDD" id="cd16917">
    <property type="entry name" value="HATPase_UhpB-NarQ-NarX-like"/>
    <property type="match status" value="1"/>
</dbReference>
<accession>A0A7X4KFB1</accession>
<dbReference type="PANTHER" id="PTHR24421:SF62">
    <property type="entry name" value="SENSORY TRANSDUCTION HISTIDINE KINASE"/>
    <property type="match status" value="1"/>
</dbReference>
<dbReference type="EMBL" id="WWCR01000002">
    <property type="protein sequence ID" value="MYM71334.1"/>
    <property type="molecule type" value="Genomic_DNA"/>
</dbReference>
<dbReference type="RefSeq" id="WP_161049069.1">
    <property type="nucleotide sequence ID" value="NZ_WWCR01000002.1"/>
</dbReference>
<evidence type="ECO:0000256" key="3">
    <source>
        <dbReference type="ARBA" id="ARBA00023012"/>
    </source>
</evidence>
<gene>
    <name evidence="7" type="ORF">GTP56_03880</name>
</gene>
<keyword evidence="4" id="KW-0812">Transmembrane</keyword>
<dbReference type="Gene3D" id="2.130.10.10">
    <property type="entry name" value="YVTN repeat-like/Quinoprotein amine dehydrogenase"/>
    <property type="match status" value="2"/>
</dbReference>
<dbReference type="SUPFAM" id="SSF63829">
    <property type="entry name" value="Calcium-dependent phosphotriesterase"/>
    <property type="match status" value="2"/>
</dbReference>
<evidence type="ECO:0000256" key="5">
    <source>
        <dbReference type="SAM" id="SignalP"/>
    </source>
</evidence>
<keyword evidence="5" id="KW-0732">Signal</keyword>
<feature type="signal peptide" evidence="5">
    <location>
        <begin position="1"/>
        <end position="23"/>
    </location>
</feature>
<dbReference type="GO" id="GO:0000155">
    <property type="term" value="F:phosphorelay sensor kinase activity"/>
    <property type="evidence" value="ECO:0007669"/>
    <property type="project" value="InterPro"/>
</dbReference>
<protein>
    <recommendedName>
        <fullName evidence="6">Histidine kinase domain-containing protein</fullName>
    </recommendedName>
</protein>
<dbReference type="SUPFAM" id="SSF55874">
    <property type="entry name" value="ATPase domain of HSP90 chaperone/DNA topoisomerase II/histidine kinase"/>
    <property type="match status" value="1"/>
</dbReference>
<dbReference type="PROSITE" id="PS50109">
    <property type="entry name" value="HIS_KIN"/>
    <property type="match status" value="1"/>
</dbReference>
<dbReference type="InterPro" id="IPR011110">
    <property type="entry name" value="Reg_prop"/>
</dbReference>
<keyword evidence="4" id="KW-1133">Transmembrane helix</keyword>
<dbReference type="Proteomes" id="UP000469734">
    <property type="component" value="Unassembled WGS sequence"/>
</dbReference>
<evidence type="ECO:0000313" key="8">
    <source>
        <dbReference type="Proteomes" id="UP000469734"/>
    </source>
</evidence>
<comment type="caution">
    <text evidence="7">The sequence shown here is derived from an EMBL/GenBank/DDBJ whole genome shotgun (WGS) entry which is preliminary data.</text>
</comment>
<dbReference type="Gene3D" id="1.20.5.1930">
    <property type="match status" value="1"/>
</dbReference>
<name>A0A7X4KFB1_9BURK</name>
<keyword evidence="2" id="KW-0418">Kinase</keyword>
<dbReference type="GO" id="GO:0046983">
    <property type="term" value="F:protein dimerization activity"/>
    <property type="evidence" value="ECO:0007669"/>
    <property type="project" value="InterPro"/>
</dbReference>
<feature type="domain" description="Histidine kinase" evidence="6">
    <location>
        <begin position="884"/>
        <end position="979"/>
    </location>
</feature>